<feature type="region of interest" description="Disordered" evidence="1">
    <location>
        <begin position="87"/>
        <end position="118"/>
    </location>
</feature>
<gene>
    <name evidence="2" type="ORF">NLJ89_g10071</name>
</gene>
<sequence>MPDTPQTTTYAILRLRGKNTGLMLSHGTANKSHRSTEDFDHFNGLGALARVPLAASADGGTPVISTTPPFTSGYHGCKASAANIQEDLRNSPTWMEVGPPPPEPDGKIPLTVSTEKHY</sequence>
<accession>A0A9W8JZE1</accession>
<evidence type="ECO:0000313" key="2">
    <source>
        <dbReference type="EMBL" id="KAJ3499660.1"/>
    </source>
</evidence>
<evidence type="ECO:0000313" key="3">
    <source>
        <dbReference type="Proteomes" id="UP001148786"/>
    </source>
</evidence>
<evidence type="ECO:0000256" key="1">
    <source>
        <dbReference type="SAM" id="MobiDB-lite"/>
    </source>
</evidence>
<organism evidence="2 3">
    <name type="scientific">Agrocybe chaxingu</name>
    <dbReference type="NCBI Taxonomy" id="84603"/>
    <lineage>
        <taxon>Eukaryota</taxon>
        <taxon>Fungi</taxon>
        <taxon>Dikarya</taxon>
        <taxon>Basidiomycota</taxon>
        <taxon>Agaricomycotina</taxon>
        <taxon>Agaricomycetes</taxon>
        <taxon>Agaricomycetidae</taxon>
        <taxon>Agaricales</taxon>
        <taxon>Agaricineae</taxon>
        <taxon>Strophariaceae</taxon>
        <taxon>Agrocybe</taxon>
    </lineage>
</organism>
<dbReference type="EMBL" id="JANKHO010001730">
    <property type="protein sequence ID" value="KAJ3499660.1"/>
    <property type="molecule type" value="Genomic_DNA"/>
</dbReference>
<name>A0A9W8JZE1_9AGAR</name>
<protein>
    <submittedName>
        <fullName evidence="2">Uncharacterized protein</fullName>
    </submittedName>
</protein>
<dbReference type="Proteomes" id="UP001148786">
    <property type="component" value="Unassembled WGS sequence"/>
</dbReference>
<keyword evidence="3" id="KW-1185">Reference proteome</keyword>
<comment type="caution">
    <text evidence="2">The sequence shown here is derived from an EMBL/GenBank/DDBJ whole genome shotgun (WGS) entry which is preliminary data.</text>
</comment>
<reference evidence="2" key="1">
    <citation type="submission" date="2022-07" db="EMBL/GenBank/DDBJ databases">
        <title>Genome Sequence of Agrocybe chaxingu.</title>
        <authorList>
            <person name="Buettner E."/>
        </authorList>
    </citation>
    <scope>NUCLEOTIDE SEQUENCE</scope>
    <source>
        <strain evidence="2">MP-N11</strain>
    </source>
</reference>
<dbReference type="AlphaFoldDB" id="A0A9W8JZE1"/>
<proteinExistence type="predicted"/>